<evidence type="ECO:0000256" key="6">
    <source>
        <dbReference type="ARBA" id="ARBA00022989"/>
    </source>
</evidence>
<dbReference type="EMBL" id="PVMZ01000006">
    <property type="protein sequence ID" value="PRX21282.1"/>
    <property type="molecule type" value="Genomic_DNA"/>
</dbReference>
<evidence type="ECO:0000256" key="2">
    <source>
        <dbReference type="ARBA" id="ARBA00022475"/>
    </source>
</evidence>
<dbReference type="PANTHER" id="PTHR33908:SF11">
    <property type="entry name" value="MEMBRANE PROTEIN"/>
    <property type="match status" value="1"/>
</dbReference>
<organism evidence="10 11">
    <name type="scientific">Actinoplanes italicus</name>
    <dbReference type="NCBI Taxonomy" id="113567"/>
    <lineage>
        <taxon>Bacteria</taxon>
        <taxon>Bacillati</taxon>
        <taxon>Actinomycetota</taxon>
        <taxon>Actinomycetes</taxon>
        <taxon>Micromonosporales</taxon>
        <taxon>Micromonosporaceae</taxon>
        <taxon>Actinoplanes</taxon>
    </lineage>
</organism>
<dbReference type="PANTHER" id="PTHR33908">
    <property type="entry name" value="MANNOSYLTRANSFERASE YKCB-RELATED"/>
    <property type="match status" value="1"/>
</dbReference>
<evidence type="ECO:0000256" key="8">
    <source>
        <dbReference type="SAM" id="Phobius"/>
    </source>
</evidence>
<keyword evidence="2" id="KW-1003">Cell membrane</keyword>
<feature type="transmembrane region" description="Helical" evidence="8">
    <location>
        <begin position="120"/>
        <end position="153"/>
    </location>
</feature>
<evidence type="ECO:0000256" key="3">
    <source>
        <dbReference type="ARBA" id="ARBA00022676"/>
    </source>
</evidence>
<evidence type="ECO:0000313" key="10">
    <source>
        <dbReference type="EMBL" id="PRX21282.1"/>
    </source>
</evidence>
<proteinExistence type="predicted"/>
<sequence length="503" mass="53863">MVDALSDVTETQRMDSARQPIAWWPVGLIAAGTTLLLLITANGYGYHRDELYFRLLGQHPQWGYADQPPFTPMLVRLGIETFGDNLWAIRVPVAVLLGITAIVAAAIAREAGGGSIAQSLAATGVLGAFPLSAAHVTATAATDLLVWLGVLFFATRALLWRRPRAWAGAGIVAGLGLWNKHLVVILLLCLLVALLLAGPRGELRTRHLWIGAGLAFAIGSPNLIYQVVNGFPQAEMAAAIAEDKGGESRVMLLPLQFAMLALPPVWIAGMVTLVRDPRLRRLRALAVAYPLMLVLVFVTAGQPYYTMGLLVGLYAIGAVPVERWVTGRGGRLALLAGAVAVTSVAAVVSALPVIPEKDLAGSLPAAVNQTIPEQVGWRGYVWQIGGVYADLPRTDQQRAVLFTGNYGEAGALDRYGPSLRLPPVYSGHNELHRYGPPPDSATIAVAVLDASPERASRMLGSCAPKAVLRNAAGVDNEENGVRVYVCRLSEPWSVIWPRLQHYS</sequence>
<feature type="transmembrane region" description="Helical" evidence="8">
    <location>
        <begin position="253"/>
        <end position="274"/>
    </location>
</feature>
<dbReference type="GO" id="GO:0005886">
    <property type="term" value="C:plasma membrane"/>
    <property type="evidence" value="ECO:0007669"/>
    <property type="project" value="UniProtKB-SubCell"/>
</dbReference>
<evidence type="ECO:0000256" key="4">
    <source>
        <dbReference type="ARBA" id="ARBA00022679"/>
    </source>
</evidence>
<comment type="caution">
    <text evidence="10">The sequence shown here is derived from an EMBL/GenBank/DDBJ whole genome shotgun (WGS) entry which is preliminary data.</text>
</comment>
<dbReference type="InterPro" id="IPR050297">
    <property type="entry name" value="LipidA_mod_glycosyltrf_83"/>
</dbReference>
<evidence type="ECO:0000256" key="1">
    <source>
        <dbReference type="ARBA" id="ARBA00004651"/>
    </source>
</evidence>
<dbReference type="InterPro" id="IPR038731">
    <property type="entry name" value="RgtA/B/C-like"/>
</dbReference>
<feature type="transmembrane region" description="Helical" evidence="8">
    <location>
        <begin position="333"/>
        <end position="354"/>
    </location>
</feature>
<dbReference type="GO" id="GO:0009103">
    <property type="term" value="P:lipopolysaccharide biosynthetic process"/>
    <property type="evidence" value="ECO:0007669"/>
    <property type="project" value="UniProtKB-ARBA"/>
</dbReference>
<name>A0A2T0KDB2_9ACTN</name>
<keyword evidence="11" id="KW-1185">Reference proteome</keyword>
<evidence type="ECO:0000259" key="9">
    <source>
        <dbReference type="Pfam" id="PF13231"/>
    </source>
</evidence>
<feature type="transmembrane region" description="Helical" evidence="8">
    <location>
        <begin position="208"/>
        <end position="228"/>
    </location>
</feature>
<feature type="transmembrane region" description="Helical" evidence="8">
    <location>
        <begin position="21"/>
        <end position="46"/>
    </location>
</feature>
<reference evidence="10 11" key="1">
    <citation type="submission" date="2018-03" db="EMBL/GenBank/DDBJ databases">
        <title>Genomic Encyclopedia of Archaeal and Bacterial Type Strains, Phase II (KMG-II): from individual species to whole genera.</title>
        <authorList>
            <person name="Goeker M."/>
        </authorList>
    </citation>
    <scope>NUCLEOTIDE SEQUENCE [LARGE SCALE GENOMIC DNA]</scope>
    <source>
        <strain evidence="10 11">DSM 43146</strain>
    </source>
</reference>
<protein>
    <submittedName>
        <fullName evidence="10">Dolichyl-phosphate-mannose-protein mannosyltransferase</fullName>
    </submittedName>
</protein>
<keyword evidence="4 10" id="KW-0808">Transferase</keyword>
<evidence type="ECO:0000313" key="11">
    <source>
        <dbReference type="Proteomes" id="UP000239415"/>
    </source>
</evidence>
<evidence type="ECO:0000256" key="5">
    <source>
        <dbReference type="ARBA" id="ARBA00022692"/>
    </source>
</evidence>
<feature type="transmembrane region" description="Helical" evidence="8">
    <location>
        <begin position="165"/>
        <end position="196"/>
    </location>
</feature>
<accession>A0A2T0KDB2</accession>
<dbReference type="Pfam" id="PF13231">
    <property type="entry name" value="PMT_2"/>
    <property type="match status" value="1"/>
</dbReference>
<feature type="transmembrane region" description="Helical" evidence="8">
    <location>
        <begin position="87"/>
        <end position="108"/>
    </location>
</feature>
<keyword evidence="7 8" id="KW-0472">Membrane</keyword>
<gene>
    <name evidence="10" type="ORF">CLV67_10656</name>
</gene>
<keyword evidence="6 8" id="KW-1133">Transmembrane helix</keyword>
<feature type="domain" description="Glycosyltransferase RgtA/B/C/D-like" evidence="9">
    <location>
        <begin position="66"/>
        <end position="225"/>
    </location>
</feature>
<dbReference type="AlphaFoldDB" id="A0A2T0KDB2"/>
<keyword evidence="5 8" id="KW-0812">Transmembrane</keyword>
<comment type="subcellular location">
    <subcellularLocation>
        <location evidence="1">Cell membrane</location>
        <topology evidence="1">Multi-pass membrane protein</topology>
    </subcellularLocation>
</comment>
<dbReference type="GO" id="GO:0016763">
    <property type="term" value="F:pentosyltransferase activity"/>
    <property type="evidence" value="ECO:0007669"/>
    <property type="project" value="TreeGrafter"/>
</dbReference>
<evidence type="ECO:0000256" key="7">
    <source>
        <dbReference type="ARBA" id="ARBA00023136"/>
    </source>
</evidence>
<keyword evidence="3 10" id="KW-0328">Glycosyltransferase</keyword>
<dbReference type="Proteomes" id="UP000239415">
    <property type="component" value="Unassembled WGS sequence"/>
</dbReference>